<dbReference type="OrthoDB" id="378644at2"/>
<feature type="domain" description="DNA circulation N-terminal" evidence="1">
    <location>
        <begin position="12"/>
        <end position="95"/>
    </location>
</feature>
<accession>A0A1I5PEG0</accession>
<organism evidence="2 3">
    <name type="scientific">Ectopseudomonas toyotomiensis</name>
    <dbReference type="NCBI Taxonomy" id="554344"/>
    <lineage>
        <taxon>Bacteria</taxon>
        <taxon>Pseudomonadati</taxon>
        <taxon>Pseudomonadota</taxon>
        <taxon>Gammaproteobacteria</taxon>
        <taxon>Pseudomonadales</taxon>
        <taxon>Pseudomonadaceae</taxon>
        <taxon>Ectopseudomonas</taxon>
    </lineage>
</organism>
<evidence type="ECO:0000313" key="3">
    <source>
        <dbReference type="Proteomes" id="UP000182025"/>
    </source>
</evidence>
<name>A0A1I5PEG0_9GAMM</name>
<evidence type="ECO:0000313" key="2">
    <source>
        <dbReference type="EMBL" id="SFP32373.1"/>
    </source>
</evidence>
<dbReference type="Proteomes" id="UP000182025">
    <property type="component" value="Unassembled WGS sequence"/>
</dbReference>
<dbReference type="Pfam" id="PF07157">
    <property type="entry name" value="DNA_circ_N"/>
    <property type="match status" value="1"/>
</dbReference>
<proteinExistence type="predicted"/>
<evidence type="ECO:0000259" key="1">
    <source>
        <dbReference type="Pfam" id="PF07157"/>
    </source>
</evidence>
<dbReference type="InterPro" id="IPR009826">
    <property type="entry name" value="DNA_circ_N"/>
</dbReference>
<keyword evidence="3" id="KW-1185">Reference proteome</keyword>
<dbReference type="EMBL" id="FOXK01000002">
    <property type="protein sequence ID" value="SFP32373.1"/>
    <property type="molecule type" value="Genomic_DNA"/>
</dbReference>
<dbReference type="RefSeq" id="WP_074913690.1">
    <property type="nucleotide sequence ID" value="NZ_FOXK01000002.1"/>
</dbReference>
<sequence length="413" mass="44856">MTWRDRIDPELRGSYRSVEFFVERADTTAGRRWLVHEYPRRDVPYTEDMGRRAKEYRLAFFVAGDDYDLQRDKLIEALDAPGAATLVHPYMGTMSAVATDVRFSETTREGGACTFEVTFTESGLQLEPATSVDTQREVGQAADAVEKEAEKDFLERWSVEGLTGFSLDAIERDLAAVVDGLDQFVGDIAEEITSVIRFPVNIVGLVLGGYNRIRNAVMRPVNALDLYSGNSVLSLGGSGRLRTTAGTPARAVRMLREAGTAGDSVAVPPADTPENTQRAGNVVAASQLNGRLAATTAARVVAETDWLSRQDAERAGQDALALIDHELQTAAPISDDVYNGLVALRAALSTDLRTRALAMPSLTQYTPQATLPAVVIAHRLYGDATRADEICVRNNVRHPGALRGGMALEVLSE</sequence>
<protein>
    <submittedName>
        <fullName evidence="2">Mu-like prophage DNA circulation protein</fullName>
    </submittedName>
</protein>
<dbReference type="AlphaFoldDB" id="A0A1I5PEG0"/>
<gene>
    <name evidence="2" type="ORF">SAMN05216177_102275</name>
</gene>
<reference evidence="3" key="1">
    <citation type="submission" date="2016-10" db="EMBL/GenBank/DDBJ databases">
        <authorList>
            <person name="Varghese N."/>
            <person name="Submissions S."/>
        </authorList>
    </citation>
    <scope>NUCLEOTIDE SEQUENCE [LARGE SCALE GENOMIC DNA]</scope>
    <source>
        <strain evidence="3">JCM 15604</strain>
    </source>
</reference>